<feature type="transmembrane region" description="Helical" evidence="7">
    <location>
        <begin position="258"/>
        <end position="277"/>
    </location>
</feature>
<evidence type="ECO:0000256" key="5">
    <source>
        <dbReference type="ARBA" id="ARBA00022989"/>
    </source>
</evidence>
<dbReference type="Pfam" id="PF12704">
    <property type="entry name" value="MacB_PCD"/>
    <property type="match status" value="1"/>
</dbReference>
<dbReference type="PANTHER" id="PTHR30489">
    <property type="entry name" value="LIPOPROTEIN-RELEASING SYSTEM TRANSMEMBRANE PROTEIN LOLE"/>
    <property type="match status" value="1"/>
</dbReference>
<dbReference type="InterPro" id="IPR003838">
    <property type="entry name" value="ABC3_permease_C"/>
</dbReference>
<dbReference type="AlphaFoldDB" id="A0A8J8GEL5"/>
<keyword evidence="3" id="KW-1003">Cell membrane</keyword>
<sequence length="382" mass="43050">MSWLQLVFVGLKKRRKHTAILLTGTILGVLMITVVLASYQGMKESVKENLERYGEVYILSNENKTEQISYRGVPLFINSNVQSEKLSKDEFVSIKEKSNNHFIGISPRAVQAVVNQDDNKTYALVGIDLEEEKKLKPWWKVWGSWPNAEKEILIGYDIAQKYNLYEGDTLNLSLNGSEETFVVSGYLHYTGHIDDQLMFTSINHPFFANGIDFVEAALPYQAVMKEEHVPLGWSWSKVESTIDEKAEIISEIAKITPYIFIAVTLLGTAVIFVTLLSQTEERRNEFSLWRAIGFNRAMISKILVMETVAIAIIGSLIGIMIGIALANIFNGMMSEFEFFAIISWNQILIIISATIIVSILTAIYPISLALKQDPLKLLKING</sequence>
<keyword evidence="11" id="KW-1185">Reference proteome</keyword>
<evidence type="ECO:0000256" key="1">
    <source>
        <dbReference type="ARBA" id="ARBA00004651"/>
    </source>
</evidence>
<evidence type="ECO:0000256" key="3">
    <source>
        <dbReference type="ARBA" id="ARBA00022475"/>
    </source>
</evidence>
<dbReference type="InterPro" id="IPR051447">
    <property type="entry name" value="Lipoprotein-release_system"/>
</dbReference>
<keyword evidence="4 7" id="KW-0812">Transmembrane</keyword>
<comment type="similarity">
    <text evidence="2">Belongs to the ABC-4 integral membrane protein family. LolC/E subfamily.</text>
</comment>
<protein>
    <submittedName>
        <fullName evidence="10">FtsX-like permease family protein</fullName>
    </submittedName>
</protein>
<feature type="domain" description="MacB-like periplasmic core" evidence="9">
    <location>
        <begin position="18"/>
        <end position="201"/>
    </location>
</feature>
<evidence type="ECO:0000256" key="2">
    <source>
        <dbReference type="ARBA" id="ARBA00005236"/>
    </source>
</evidence>
<dbReference type="GO" id="GO:0098797">
    <property type="term" value="C:plasma membrane protein complex"/>
    <property type="evidence" value="ECO:0007669"/>
    <property type="project" value="TreeGrafter"/>
</dbReference>
<dbReference type="InterPro" id="IPR025857">
    <property type="entry name" value="MacB_PCD"/>
</dbReference>
<comment type="subcellular location">
    <subcellularLocation>
        <location evidence="1">Cell membrane</location>
        <topology evidence="1">Multi-pass membrane protein</topology>
    </subcellularLocation>
</comment>
<keyword evidence="6 7" id="KW-0472">Membrane</keyword>
<evidence type="ECO:0000313" key="11">
    <source>
        <dbReference type="Proteomes" id="UP000625804"/>
    </source>
</evidence>
<reference evidence="10" key="1">
    <citation type="submission" date="2020-06" db="EMBL/GenBank/DDBJ databases">
        <title>A novel thermopfilic bacterium from Erzurum, Turkey.</title>
        <authorList>
            <person name="Adiguzel A."/>
            <person name="Ay H."/>
            <person name="Baltaci M.O."/>
        </authorList>
    </citation>
    <scope>NUCLEOTIDE SEQUENCE</scope>
    <source>
        <strain evidence="10">P2</strain>
    </source>
</reference>
<gene>
    <name evidence="10" type="ORF">HR057_11915</name>
</gene>
<accession>A0A8J8GEL5</accession>
<dbReference type="EMBL" id="JABTTE010000016">
    <property type="protein sequence ID" value="NSL52459.1"/>
    <property type="molecule type" value="Genomic_DNA"/>
</dbReference>
<name>A0A8J8GEL5_9BACI</name>
<evidence type="ECO:0000256" key="4">
    <source>
        <dbReference type="ARBA" id="ARBA00022692"/>
    </source>
</evidence>
<feature type="transmembrane region" description="Helical" evidence="7">
    <location>
        <begin position="346"/>
        <end position="370"/>
    </location>
</feature>
<evidence type="ECO:0000259" key="8">
    <source>
        <dbReference type="Pfam" id="PF02687"/>
    </source>
</evidence>
<evidence type="ECO:0000256" key="7">
    <source>
        <dbReference type="SAM" id="Phobius"/>
    </source>
</evidence>
<evidence type="ECO:0000259" key="9">
    <source>
        <dbReference type="Pfam" id="PF12704"/>
    </source>
</evidence>
<evidence type="ECO:0000256" key="6">
    <source>
        <dbReference type="ARBA" id="ARBA00023136"/>
    </source>
</evidence>
<dbReference type="Proteomes" id="UP000625804">
    <property type="component" value="Unassembled WGS sequence"/>
</dbReference>
<dbReference type="GO" id="GO:0044874">
    <property type="term" value="P:lipoprotein localization to outer membrane"/>
    <property type="evidence" value="ECO:0007669"/>
    <property type="project" value="TreeGrafter"/>
</dbReference>
<feature type="transmembrane region" description="Helical" evidence="7">
    <location>
        <begin position="20"/>
        <end position="39"/>
    </location>
</feature>
<feature type="transmembrane region" description="Helical" evidence="7">
    <location>
        <begin position="298"/>
        <end position="326"/>
    </location>
</feature>
<dbReference type="RefSeq" id="WP_173731664.1">
    <property type="nucleotide sequence ID" value="NZ_JABTTE010000016.1"/>
</dbReference>
<comment type="caution">
    <text evidence="10">The sequence shown here is derived from an EMBL/GenBank/DDBJ whole genome shotgun (WGS) entry which is preliminary data.</text>
</comment>
<dbReference type="Pfam" id="PF02687">
    <property type="entry name" value="FtsX"/>
    <property type="match status" value="1"/>
</dbReference>
<dbReference type="PANTHER" id="PTHR30489:SF0">
    <property type="entry name" value="LIPOPROTEIN-RELEASING SYSTEM TRANSMEMBRANE PROTEIN LOLE"/>
    <property type="match status" value="1"/>
</dbReference>
<proteinExistence type="inferred from homology"/>
<feature type="domain" description="ABC3 transporter permease C-terminal" evidence="8">
    <location>
        <begin position="259"/>
        <end position="374"/>
    </location>
</feature>
<keyword evidence="5 7" id="KW-1133">Transmembrane helix</keyword>
<evidence type="ECO:0000313" key="10">
    <source>
        <dbReference type="EMBL" id="NSL52459.1"/>
    </source>
</evidence>
<organism evidence="10 11">
    <name type="scientific">Calidifontibacillus erzurumensis</name>
    <dbReference type="NCBI Taxonomy" id="2741433"/>
    <lineage>
        <taxon>Bacteria</taxon>
        <taxon>Bacillati</taxon>
        <taxon>Bacillota</taxon>
        <taxon>Bacilli</taxon>
        <taxon>Bacillales</taxon>
        <taxon>Bacillaceae</taxon>
        <taxon>Calidifontibacillus/Schinkia group</taxon>
        <taxon>Calidifontibacillus</taxon>
    </lineage>
</organism>